<evidence type="ECO:0000256" key="5">
    <source>
        <dbReference type="ARBA" id="ARBA00022741"/>
    </source>
</evidence>
<evidence type="ECO:0000313" key="13">
    <source>
        <dbReference type="Proteomes" id="UP000001420"/>
    </source>
</evidence>
<dbReference type="AlphaFoldDB" id="Q7VC61"/>
<organism evidence="12 13">
    <name type="scientific">Prochlorococcus marinus (strain SARG / CCMP1375 / SS120)</name>
    <dbReference type="NCBI Taxonomy" id="167539"/>
    <lineage>
        <taxon>Bacteria</taxon>
        <taxon>Bacillati</taxon>
        <taxon>Cyanobacteriota</taxon>
        <taxon>Cyanophyceae</taxon>
        <taxon>Synechococcales</taxon>
        <taxon>Prochlorococcaceae</taxon>
        <taxon>Prochlorococcus</taxon>
    </lineage>
</organism>
<dbReference type="Pfam" id="PF00005">
    <property type="entry name" value="ABC_tran"/>
    <property type="match status" value="1"/>
</dbReference>
<dbReference type="PANTHER" id="PTHR42781">
    <property type="entry name" value="SPERMIDINE/PUTRESCINE IMPORT ATP-BINDING PROTEIN POTA"/>
    <property type="match status" value="1"/>
</dbReference>
<keyword evidence="13" id="KW-1185">Reference proteome</keyword>
<dbReference type="GO" id="GO:0005524">
    <property type="term" value="F:ATP binding"/>
    <property type="evidence" value="ECO:0007669"/>
    <property type="project" value="UniProtKB-KW"/>
</dbReference>
<keyword evidence="6" id="KW-0067">ATP-binding</keyword>
<evidence type="ECO:0000256" key="8">
    <source>
        <dbReference type="ARBA" id="ARBA00023065"/>
    </source>
</evidence>
<dbReference type="PATRIC" id="fig|167539.5.peg.930"/>
<dbReference type="InterPro" id="IPR003439">
    <property type="entry name" value="ABC_transporter-like_ATP-bd"/>
</dbReference>
<dbReference type="PROSITE" id="PS50893">
    <property type="entry name" value="ABC_TRANSPORTER_2"/>
    <property type="match status" value="1"/>
</dbReference>
<evidence type="ECO:0000256" key="7">
    <source>
        <dbReference type="ARBA" id="ARBA00023004"/>
    </source>
</evidence>
<comment type="subcellular location">
    <subcellularLocation>
        <location evidence="1">Cell inner membrane</location>
        <topology evidence="1">Peripheral membrane protein</topology>
    </subcellularLocation>
</comment>
<evidence type="ECO:0000256" key="10">
    <source>
        <dbReference type="ARBA" id="ARBA00066388"/>
    </source>
</evidence>
<evidence type="ECO:0000256" key="3">
    <source>
        <dbReference type="ARBA" id="ARBA00022475"/>
    </source>
</evidence>
<dbReference type="SUPFAM" id="SSF52540">
    <property type="entry name" value="P-loop containing nucleoside triphosphate hydrolases"/>
    <property type="match status" value="1"/>
</dbReference>
<dbReference type="EC" id="7.6.2.9" evidence="10"/>
<dbReference type="CDD" id="cd03259">
    <property type="entry name" value="ABC_Carb_Solutes_like"/>
    <property type="match status" value="1"/>
</dbReference>
<dbReference type="GO" id="GO:0016887">
    <property type="term" value="F:ATP hydrolysis activity"/>
    <property type="evidence" value="ECO:0007669"/>
    <property type="project" value="InterPro"/>
</dbReference>
<keyword evidence="4" id="KW-0410">Iron transport</keyword>
<evidence type="ECO:0000259" key="11">
    <source>
        <dbReference type="PROSITE" id="PS50893"/>
    </source>
</evidence>
<dbReference type="Gene3D" id="3.40.50.300">
    <property type="entry name" value="P-loop containing nucleotide triphosphate hydrolases"/>
    <property type="match status" value="1"/>
</dbReference>
<protein>
    <recommendedName>
        <fullName evidence="10">ABC-type quaternary amine transporter</fullName>
        <ecNumber evidence="10">7.6.2.9</ecNumber>
    </recommendedName>
</protein>
<dbReference type="Proteomes" id="UP000001420">
    <property type="component" value="Chromosome"/>
</dbReference>
<keyword evidence="5" id="KW-0547">Nucleotide-binding</keyword>
<evidence type="ECO:0000256" key="1">
    <source>
        <dbReference type="ARBA" id="ARBA00004417"/>
    </source>
</evidence>
<reference evidence="12 13" key="1">
    <citation type="journal article" date="2003" name="Proc. Natl. Acad. Sci. U.S.A.">
        <title>Genome sequence of the cyanobacterium Prochlorococcus marinus SS120, a nearly minimal oxyphototrophic genome.</title>
        <authorList>
            <person name="Dufresne A."/>
            <person name="Salanoubat M."/>
            <person name="Partensky F."/>
            <person name="Artiguenave F."/>
            <person name="Axmann I.M."/>
            <person name="Barbe V."/>
            <person name="Duprat S."/>
            <person name="Galperin M.Y."/>
            <person name="Koonin E.V."/>
            <person name="Le Gall F."/>
            <person name="Makarova K.S."/>
            <person name="Ostrowski M."/>
            <person name="Oztas S."/>
            <person name="Robert C."/>
            <person name="Rogozin I.B."/>
            <person name="Scanlan D.J."/>
            <person name="Tandeau de Marsac N."/>
            <person name="Weissenbach J."/>
            <person name="Wincker P."/>
            <person name="Wolf Y.I."/>
            <person name="Hess W.R."/>
        </authorList>
    </citation>
    <scope>NUCLEOTIDE SEQUENCE [LARGE SCALE GENOMIC DNA]</scope>
    <source>
        <strain evidence="13">SARG / CCMP1375 / SS120</strain>
    </source>
</reference>
<keyword evidence="8" id="KW-0406">Ion transport</keyword>
<dbReference type="OrthoDB" id="508204at2"/>
<dbReference type="PANTHER" id="PTHR42781:SF4">
    <property type="entry name" value="SPERMIDINE_PUTRESCINE IMPORT ATP-BINDING PROTEIN POTA"/>
    <property type="match status" value="1"/>
</dbReference>
<dbReference type="EMBL" id="AE017126">
    <property type="protein sequence ID" value="AAP99925.1"/>
    <property type="molecule type" value="Genomic_DNA"/>
</dbReference>
<dbReference type="HOGENOM" id="CLU_000604_1_1_3"/>
<dbReference type="RefSeq" id="WP_011125033.1">
    <property type="nucleotide sequence ID" value="NC_005042.1"/>
</dbReference>
<dbReference type="eggNOG" id="COG3842">
    <property type="taxonomic scope" value="Bacteria"/>
</dbReference>
<dbReference type="GO" id="GO:0015418">
    <property type="term" value="F:ABC-type quaternary ammonium compound transporting activity"/>
    <property type="evidence" value="ECO:0007669"/>
    <property type="project" value="UniProtKB-EC"/>
</dbReference>
<dbReference type="PROSITE" id="PS00211">
    <property type="entry name" value="ABC_TRANSPORTER_1"/>
    <property type="match status" value="1"/>
</dbReference>
<keyword evidence="3" id="KW-1003">Cell membrane</keyword>
<dbReference type="STRING" id="167539.Pro_0881"/>
<sequence length="354" mass="39296">MNNVHLEVTNLSHGYGDISDNGLTLSGINLSLDQGELLGLLGPSGCGKTTLLRIIAGFEKPCEGSVVYQNKNISSPSYVLPPERRGIGMVFQDYALFPHLNVWKNICFGLTKKHDMSRANWLLELLGLREFRKRFPHELSGGQRQRLGLARALAPSPSLVLLDEPFSSLDVEVRYRLRNELSRVLNSCSASGILVTHDPQEALGICDRVAVMRKGSIEQCASAIDLLTKPKTPFVGNFVSQNNLINIVHKKDDFSTPFGSVIVKPYLLKAEPNILMVDQDSIEISYSENGKGLIKSREFNNNSWIFRVQYGEKILRVSMPIDSDLCIGNNCDIKFISGKYGYLFPGCISCVLKS</sequence>
<keyword evidence="7" id="KW-0408">Iron</keyword>
<feature type="domain" description="ABC transporter" evidence="11">
    <location>
        <begin position="6"/>
        <end position="239"/>
    </location>
</feature>
<keyword evidence="9" id="KW-0472">Membrane</keyword>
<evidence type="ECO:0000313" key="12">
    <source>
        <dbReference type="EMBL" id="AAP99925.1"/>
    </source>
</evidence>
<dbReference type="SMART" id="SM00382">
    <property type="entry name" value="AAA"/>
    <property type="match status" value="1"/>
</dbReference>
<dbReference type="FunFam" id="3.40.50.300:FF:000425">
    <property type="entry name" value="Probable ABC transporter, ATP-binding subunit"/>
    <property type="match status" value="1"/>
</dbReference>
<dbReference type="InterPro" id="IPR017871">
    <property type="entry name" value="ABC_transporter-like_CS"/>
</dbReference>
<dbReference type="GO" id="GO:0005886">
    <property type="term" value="C:plasma membrane"/>
    <property type="evidence" value="ECO:0007669"/>
    <property type="project" value="UniProtKB-SubCell"/>
</dbReference>
<dbReference type="KEGG" id="pma:Pro_0881"/>
<proteinExistence type="predicted"/>
<accession>Q7VC61</accession>
<dbReference type="InterPro" id="IPR003593">
    <property type="entry name" value="AAA+_ATPase"/>
</dbReference>
<dbReference type="EnsemblBacteria" id="AAP99925">
    <property type="protein sequence ID" value="AAP99925"/>
    <property type="gene ID" value="Pro_0881"/>
</dbReference>
<evidence type="ECO:0000256" key="9">
    <source>
        <dbReference type="ARBA" id="ARBA00023136"/>
    </source>
</evidence>
<name>Q7VC61_PROMA</name>
<evidence type="ECO:0000256" key="6">
    <source>
        <dbReference type="ARBA" id="ARBA00022840"/>
    </source>
</evidence>
<dbReference type="InterPro" id="IPR027417">
    <property type="entry name" value="P-loop_NTPase"/>
</dbReference>
<keyword evidence="2" id="KW-0813">Transport</keyword>
<dbReference type="GO" id="GO:0015408">
    <property type="term" value="F:ABC-type ferric iron transporter activity"/>
    <property type="evidence" value="ECO:0007669"/>
    <property type="project" value="InterPro"/>
</dbReference>
<evidence type="ECO:0000256" key="4">
    <source>
        <dbReference type="ARBA" id="ARBA00022496"/>
    </source>
</evidence>
<dbReference type="InterPro" id="IPR050093">
    <property type="entry name" value="ABC_SmlMolc_Importer"/>
</dbReference>
<gene>
    <name evidence="12" type="primary">potA</name>
    <name evidence="12" type="ordered locus">Pro_0881</name>
</gene>
<dbReference type="InterPro" id="IPR015853">
    <property type="entry name" value="ABC_transpr_FbpC"/>
</dbReference>
<evidence type="ECO:0000256" key="2">
    <source>
        <dbReference type="ARBA" id="ARBA00022448"/>
    </source>
</evidence>